<reference evidence="2 3" key="1">
    <citation type="submission" date="2020-04" db="EMBL/GenBank/DDBJ databases">
        <title>Nesterenkonia sp. nov., isolated from marine sediment.</title>
        <authorList>
            <person name="Zhang G."/>
        </authorList>
    </citation>
    <scope>NUCLEOTIDE SEQUENCE [LARGE SCALE GENOMIC DNA]</scope>
    <source>
        <strain evidence="2 3">MY13</strain>
    </source>
</reference>
<keyword evidence="3" id="KW-1185">Reference proteome</keyword>
<evidence type="ECO:0008006" key="4">
    <source>
        <dbReference type="Google" id="ProtNLM"/>
    </source>
</evidence>
<evidence type="ECO:0000313" key="2">
    <source>
        <dbReference type="EMBL" id="NLS09779.1"/>
    </source>
</evidence>
<proteinExistence type="predicted"/>
<accession>A0A7X8TJL0</accession>
<name>A0A7X8TJL0_9MICC</name>
<feature type="region of interest" description="Disordered" evidence="1">
    <location>
        <begin position="44"/>
        <end position="102"/>
    </location>
</feature>
<feature type="compositionally biased region" description="Acidic residues" evidence="1">
    <location>
        <begin position="44"/>
        <end position="100"/>
    </location>
</feature>
<dbReference type="EMBL" id="JABAHY010000005">
    <property type="protein sequence ID" value="NLS09779.1"/>
    <property type="molecule type" value="Genomic_DNA"/>
</dbReference>
<dbReference type="AlphaFoldDB" id="A0A7X8TJL0"/>
<evidence type="ECO:0000313" key="3">
    <source>
        <dbReference type="Proteomes" id="UP000523139"/>
    </source>
</evidence>
<dbReference type="Proteomes" id="UP000523139">
    <property type="component" value="Unassembled WGS sequence"/>
</dbReference>
<organism evidence="2 3">
    <name type="scientific">Nesterenkonia sedimenti</name>
    <dbReference type="NCBI Taxonomy" id="1463632"/>
    <lineage>
        <taxon>Bacteria</taxon>
        <taxon>Bacillati</taxon>
        <taxon>Actinomycetota</taxon>
        <taxon>Actinomycetes</taxon>
        <taxon>Micrococcales</taxon>
        <taxon>Micrococcaceae</taxon>
        <taxon>Nesterenkonia</taxon>
    </lineage>
</organism>
<sequence>MNQRRKPSPAVYRRRRLVAALLAVFLLALLVWGAQALFGAVFDDDGADEASEPSTESEPEDTEEAEEAEEPAPPEEDEEGSSPEPDPEATAEEDEEEDEGYCPASDVIVRAGTSSESYPADTAAMLIMEVENTGSSDCTLDVGTAEQVFSVSQGGREVFTTNQCELNGESLEMEFEPGQTERAQMVWPRSDSSVDCTEAADLPSGEYELTVSVSGISSEPHTFHLDGAAE</sequence>
<protein>
    <recommendedName>
        <fullName evidence="4">DUF4232 domain-containing protein</fullName>
    </recommendedName>
</protein>
<comment type="caution">
    <text evidence="2">The sequence shown here is derived from an EMBL/GenBank/DDBJ whole genome shotgun (WGS) entry which is preliminary data.</text>
</comment>
<evidence type="ECO:0000256" key="1">
    <source>
        <dbReference type="SAM" id="MobiDB-lite"/>
    </source>
</evidence>
<dbReference type="RefSeq" id="WP_168887272.1">
    <property type="nucleotide sequence ID" value="NZ_JABAHY010000005.1"/>
</dbReference>
<gene>
    <name evidence="2" type="ORF">HGQ17_07115</name>
</gene>